<accession>A0ACB9GEV5</accession>
<sequence length="85" mass="9293">MQVSGASTKPEPISGMPLLSLHTNFVRYASSPSIQILSVFSTKSEQKNEDEERNLNSGAISGSQHHDAHFSTAFIYLSPPLFSKI</sequence>
<gene>
    <name evidence="1" type="ORF">L2E82_11618</name>
</gene>
<proteinExistence type="predicted"/>
<keyword evidence="2" id="KW-1185">Reference proteome</keyword>
<organism evidence="1 2">
    <name type="scientific">Cichorium intybus</name>
    <name type="common">Chicory</name>
    <dbReference type="NCBI Taxonomy" id="13427"/>
    <lineage>
        <taxon>Eukaryota</taxon>
        <taxon>Viridiplantae</taxon>
        <taxon>Streptophyta</taxon>
        <taxon>Embryophyta</taxon>
        <taxon>Tracheophyta</taxon>
        <taxon>Spermatophyta</taxon>
        <taxon>Magnoliopsida</taxon>
        <taxon>eudicotyledons</taxon>
        <taxon>Gunneridae</taxon>
        <taxon>Pentapetalae</taxon>
        <taxon>asterids</taxon>
        <taxon>campanulids</taxon>
        <taxon>Asterales</taxon>
        <taxon>Asteraceae</taxon>
        <taxon>Cichorioideae</taxon>
        <taxon>Cichorieae</taxon>
        <taxon>Cichoriinae</taxon>
        <taxon>Cichorium</taxon>
    </lineage>
</organism>
<reference evidence="2" key="1">
    <citation type="journal article" date="2022" name="Mol. Ecol. Resour.">
        <title>The genomes of chicory, endive, great burdock and yacon provide insights into Asteraceae palaeo-polyploidization history and plant inulin production.</title>
        <authorList>
            <person name="Fan W."/>
            <person name="Wang S."/>
            <person name="Wang H."/>
            <person name="Wang A."/>
            <person name="Jiang F."/>
            <person name="Liu H."/>
            <person name="Zhao H."/>
            <person name="Xu D."/>
            <person name="Zhang Y."/>
        </authorList>
    </citation>
    <scope>NUCLEOTIDE SEQUENCE [LARGE SCALE GENOMIC DNA]</scope>
    <source>
        <strain evidence="2">cv. Punajuju</strain>
    </source>
</reference>
<protein>
    <submittedName>
        <fullName evidence="1">Uncharacterized protein</fullName>
    </submittedName>
</protein>
<dbReference type="EMBL" id="CM042010">
    <property type="protein sequence ID" value="KAI3781600.1"/>
    <property type="molecule type" value="Genomic_DNA"/>
</dbReference>
<name>A0ACB9GEV5_CICIN</name>
<dbReference type="Proteomes" id="UP001055811">
    <property type="component" value="Linkage Group LG02"/>
</dbReference>
<comment type="caution">
    <text evidence="1">The sequence shown here is derived from an EMBL/GenBank/DDBJ whole genome shotgun (WGS) entry which is preliminary data.</text>
</comment>
<evidence type="ECO:0000313" key="2">
    <source>
        <dbReference type="Proteomes" id="UP001055811"/>
    </source>
</evidence>
<evidence type="ECO:0000313" key="1">
    <source>
        <dbReference type="EMBL" id="KAI3781600.1"/>
    </source>
</evidence>
<reference evidence="1 2" key="2">
    <citation type="journal article" date="2022" name="Mol. Ecol. Resour.">
        <title>The genomes of chicory, endive, great burdock and yacon provide insights into Asteraceae paleo-polyploidization history and plant inulin production.</title>
        <authorList>
            <person name="Fan W."/>
            <person name="Wang S."/>
            <person name="Wang H."/>
            <person name="Wang A."/>
            <person name="Jiang F."/>
            <person name="Liu H."/>
            <person name="Zhao H."/>
            <person name="Xu D."/>
            <person name="Zhang Y."/>
        </authorList>
    </citation>
    <scope>NUCLEOTIDE SEQUENCE [LARGE SCALE GENOMIC DNA]</scope>
    <source>
        <strain evidence="2">cv. Punajuju</strain>
        <tissue evidence="1">Leaves</tissue>
    </source>
</reference>